<dbReference type="Gene3D" id="3.40.50.720">
    <property type="entry name" value="NAD(P)-binding Rossmann-like Domain"/>
    <property type="match status" value="1"/>
</dbReference>
<proteinExistence type="predicted"/>
<dbReference type="InterPro" id="IPR050700">
    <property type="entry name" value="YIM1/Zinc_Alcohol_DH_Fams"/>
</dbReference>
<name>M5GAD0_DACPD</name>
<sequence length="349" mass="37810">MSTQTMKAVMQTAYGESSKVLQVTSVPLPTMNENSDDLLVRVKAVSINPLDSVILKGELRVAWTDTMPFAVGSDVSGVVVKAGKAAAFKEGDEVYGFLQMRHRGSLAEYCVIPASTCAHKPKNLTHEEAACLPMVGCTAMQVFECHSGPKDTAFIPGGLGGVGSMALQLAKPWAGFKKTITTVSTSKVAALKEHIKDVDEVMDYKTVDPETVIPAHSCDFALDQFGKPCSYIRYLKKGTGNDKPSVVSIMTPPNAEKAQKGWETRLGLGMTAVLTVMDWRTRFTIPGWVHYDSISAVPSGKDMEVLRKLAEEGKVRPIVDKVFELDQTIEAFALAESKPAGKVVIRVLQ</sequence>
<gene>
    <name evidence="2" type="ORF">DACRYDRAFT_19848</name>
</gene>
<evidence type="ECO:0000313" key="2">
    <source>
        <dbReference type="EMBL" id="EJU05295.1"/>
    </source>
</evidence>
<accession>M5GAD0</accession>
<dbReference type="Pfam" id="PF08240">
    <property type="entry name" value="ADH_N"/>
    <property type="match status" value="1"/>
</dbReference>
<dbReference type="OMA" id="YDCAGIV"/>
<dbReference type="GeneID" id="63686745"/>
<dbReference type="InterPro" id="IPR011032">
    <property type="entry name" value="GroES-like_sf"/>
</dbReference>
<dbReference type="Pfam" id="PF13602">
    <property type="entry name" value="ADH_zinc_N_2"/>
    <property type="match status" value="1"/>
</dbReference>
<dbReference type="PANTHER" id="PTHR11695:SF294">
    <property type="entry name" value="RETICULON-4-INTERACTING PROTEIN 1, MITOCHONDRIAL"/>
    <property type="match status" value="1"/>
</dbReference>
<organism evidence="2 3">
    <name type="scientific">Dacryopinax primogenitus (strain DJM 731)</name>
    <name type="common">Brown rot fungus</name>
    <dbReference type="NCBI Taxonomy" id="1858805"/>
    <lineage>
        <taxon>Eukaryota</taxon>
        <taxon>Fungi</taxon>
        <taxon>Dikarya</taxon>
        <taxon>Basidiomycota</taxon>
        <taxon>Agaricomycotina</taxon>
        <taxon>Dacrymycetes</taxon>
        <taxon>Dacrymycetales</taxon>
        <taxon>Dacrymycetaceae</taxon>
        <taxon>Dacryopinax</taxon>
    </lineage>
</organism>
<dbReference type="STRING" id="1858805.M5GAD0"/>
<dbReference type="OrthoDB" id="9930022at2759"/>
<dbReference type="GO" id="GO:0005739">
    <property type="term" value="C:mitochondrion"/>
    <property type="evidence" value="ECO:0007669"/>
    <property type="project" value="TreeGrafter"/>
</dbReference>
<keyword evidence="3" id="KW-1185">Reference proteome</keyword>
<dbReference type="InterPro" id="IPR020843">
    <property type="entry name" value="ER"/>
</dbReference>
<dbReference type="HOGENOM" id="CLU_026673_3_3_1"/>
<dbReference type="CDD" id="cd05289">
    <property type="entry name" value="MDR_like_2"/>
    <property type="match status" value="1"/>
</dbReference>
<dbReference type="InterPro" id="IPR036291">
    <property type="entry name" value="NAD(P)-bd_dom_sf"/>
</dbReference>
<evidence type="ECO:0000313" key="3">
    <source>
        <dbReference type="Proteomes" id="UP000030653"/>
    </source>
</evidence>
<dbReference type="EMBL" id="JH795856">
    <property type="protein sequence ID" value="EJU05295.1"/>
    <property type="molecule type" value="Genomic_DNA"/>
</dbReference>
<dbReference type="Proteomes" id="UP000030653">
    <property type="component" value="Unassembled WGS sequence"/>
</dbReference>
<dbReference type="SMART" id="SM00829">
    <property type="entry name" value="PKS_ER"/>
    <property type="match status" value="1"/>
</dbReference>
<dbReference type="AlphaFoldDB" id="M5GAD0"/>
<dbReference type="RefSeq" id="XP_040632189.1">
    <property type="nucleotide sequence ID" value="XM_040771683.1"/>
</dbReference>
<dbReference type="GO" id="GO:0016491">
    <property type="term" value="F:oxidoreductase activity"/>
    <property type="evidence" value="ECO:0007669"/>
    <property type="project" value="InterPro"/>
</dbReference>
<dbReference type="InterPro" id="IPR013154">
    <property type="entry name" value="ADH-like_N"/>
</dbReference>
<reference evidence="2 3" key="1">
    <citation type="journal article" date="2012" name="Science">
        <title>The Paleozoic origin of enzymatic lignin decomposition reconstructed from 31 fungal genomes.</title>
        <authorList>
            <person name="Floudas D."/>
            <person name="Binder M."/>
            <person name="Riley R."/>
            <person name="Barry K."/>
            <person name="Blanchette R.A."/>
            <person name="Henrissat B."/>
            <person name="Martinez A.T."/>
            <person name="Otillar R."/>
            <person name="Spatafora J.W."/>
            <person name="Yadav J.S."/>
            <person name="Aerts A."/>
            <person name="Benoit I."/>
            <person name="Boyd A."/>
            <person name="Carlson A."/>
            <person name="Copeland A."/>
            <person name="Coutinho P.M."/>
            <person name="de Vries R.P."/>
            <person name="Ferreira P."/>
            <person name="Findley K."/>
            <person name="Foster B."/>
            <person name="Gaskell J."/>
            <person name="Glotzer D."/>
            <person name="Gorecki P."/>
            <person name="Heitman J."/>
            <person name="Hesse C."/>
            <person name="Hori C."/>
            <person name="Igarashi K."/>
            <person name="Jurgens J.A."/>
            <person name="Kallen N."/>
            <person name="Kersten P."/>
            <person name="Kohler A."/>
            <person name="Kuees U."/>
            <person name="Kumar T.K.A."/>
            <person name="Kuo A."/>
            <person name="LaButti K."/>
            <person name="Larrondo L.F."/>
            <person name="Lindquist E."/>
            <person name="Ling A."/>
            <person name="Lombard V."/>
            <person name="Lucas S."/>
            <person name="Lundell T."/>
            <person name="Martin R."/>
            <person name="McLaughlin D.J."/>
            <person name="Morgenstern I."/>
            <person name="Morin E."/>
            <person name="Murat C."/>
            <person name="Nagy L.G."/>
            <person name="Nolan M."/>
            <person name="Ohm R.A."/>
            <person name="Patyshakuliyeva A."/>
            <person name="Rokas A."/>
            <person name="Ruiz-Duenas F.J."/>
            <person name="Sabat G."/>
            <person name="Salamov A."/>
            <person name="Samejima M."/>
            <person name="Schmutz J."/>
            <person name="Slot J.C."/>
            <person name="St John F."/>
            <person name="Stenlid J."/>
            <person name="Sun H."/>
            <person name="Sun S."/>
            <person name="Syed K."/>
            <person name="Tsang A."/>
            <person name="Wiebenga A."/>
            <person name="Young D."/>
            <person name="Pisabarro A."/>
            <person name="Eastwood D.C."/>
            <person name="Martin F."/>
            <person name="Cullen D."/>
            <person name="Grigoriev I.V."/>
            <person name="Hibbett D.S."/>
        </authorList>
    </citation>
    <scope>NUCLEOTIDE SEQUENCE [LARGE SCALE GENOMIC DNA]</scope>
    <source>
        <strain evidence="2 3">DJM-731 SS1</strain>
    </source>
</reference>
<evidence type="ECO:0000259" key="1">
    <source>
        <dbReference type="SMART" id="SM00829"/>
    </source>
</evidence>
<dbReference type="SUPFAM" id="SSF51735">
    <property type="entry name" value="NAD(P)-binding Rossmann-fold domains"/>
    <property type="match status" value="1"/>
</dbReference>
<dbReference type="Gene3D" id="3.90.180.10">
    <property type="entry name" value="Medium-chain alcohol dehydrogenases, catalytic domain"/>
    <property type="match status" value="1"/>
</dbReference>
<protein>
    <submittedName>
        <fullName evidence="2">GroES-like protein</fullName>
    </submittedName>
</protein>
<feature type="domain" description="Enoyl reductase (ER)" evidence="1">
    <location>
        <begin position="16"/>
        <end position="345"/>
    </location>
</feature>
<dbReference type="PANTHER" id="PTHR11695">
    <property type="entry name" value="ALCOHOL DEHYDROGENASE RELATED"/>
    <property type="match status" value="1"/>
</dbReference>
<dbReference type="SUPFAM" id="SSF50129">
    <property type="entry name" value="GroES-like"/>
    <property type="match status" value="1"/>
</dbReference>